<gene>
    <name evidence="2" type="ORF">D7Z94_15720</name>
</gene>
<protein>
    <recommendedName>
        <fullName evidence="4">Membrane metalloprotease</fullName>
    </recommendedName>
</protein>
<dbReference type="Proteomes" id="UP000276603">
    <property type="component" value="Unassembled WGS sequence"/>
</dbReference>
<dbReference type="OrthoDB" id="1121673at2"/>
<feature type="signal peptide" evidence="1">
    <location>
        <begin position="1"/>
        <end position="24"/>
    </location>
</feature>
<accession>A0A3B0C4W8</accession>
<evidence type="ECO:0000313" key="3">
    <source>
        <dbReference type="Proteomes" id="UP000276603"/>
    </source>
</evidence>
<name>A0A3B0C4W8_9FLAO</name>
<evidence type="ECO:0008006" key="4">
    <source>
        <dbReference type="Google" id="ProtNLM"/>
    </source>
</evidence>
<dbReference type="PROSITE" id="PS51257">
    <property type="entry name" value="PROKAR_LIPOPROTEIN"/>
    <property type="match status" value="1"/>
</dbReference>
<comment type="caution">
    <text evidence="2">The sequence shown here is derived from an EMBL/GenBank/DDBJ whole genome shotgun (WGS) entry which is preliminary data.</text>
</comment>
<dbReference type="AlphaFoldDB" id="A0A3B0C4W8"/>
<dbReference type="RefSeq" id="WP_120712539.1">
    <property type="nucleotide sequence ID" value="NZ_RBCJ01000003.1"/>
</dbReference>
<feature type="chain" id="PRO_5017226588" description="Membrane metalloprotease" evidence="1">
    <location>
        <begin position="25"/>
        <end position="291"/>
    </location>
</feature>
<keyword evidence="3" id="KW-1185">Reference proteome</keyword>
<proteinExistence type="predicted"/>
<dbReference type="EMBL" id="RBCJ01000003">
    <property type="protein sequence ID" value="RKN79731.1"/>
    <property type="molecule type" value="Genomic_DNA"/>
</dbReference>
<sequence>MKINTVLVLSAFYLLLLGCSSSSDDDGPDNPPTIDRSANLLGTGDSANDILSNDTFTKLKIEIAYVIGFRPTARAMENFVNFIRARTFKQDIELVYTQLPSPDEETLSLEEVAQLESDNRTAYNEGDTLAIYIYFADAPADDDDEEEGLVTLGAVYRNTSMIIHEATVWSLAAQSIFISITDVETATLEHEFGHLFGLVDLGTEPVNDHEDPDAANHCDVQGCLMRAELQFGGPSSKSALTEKSDGFKADCSLSGASVLKLLETKTASGSSMIVPNLDAECILDLQSNGGR</sequence>
<evidence type="ECO:0000313" key="2">
    <source>
        <dbReference type="EMBL" id="RKN79731.1"/>
    </source>
</evidence>
<dbReference type="SUPFAM" id="SSF55486">
    <property type="entry name" value="Metalloproteases ('zincins'), catalytic domain"/>
    <property type="match status" value="1"/>
</dbReference>
<reference evidence="2 3" key="1">
    <citation type="submission" date="2018-10" db="EMBL/GenBank/DDBJ databases">
        <title>Ulvibacterium marinum gen. nov., sp. nov., a novel marine bacterium of the family Flavobacteriaceae, isolated from a culture of the green alga Ulva prolifera.</title>
        <authorList>
            <person name="Zhang Z."/>
        </authorList>
    </citation>
    <scope>NUCLEOTIDE SEQUENCE [LARGE SCALE GENOMIC DNA]</scope>
    <source>
        <strain evidence="2 3">CCMM003</strain>
    </source>
</reference>
<keyword evidence="1" id="KW-0732">Signal</keyword>
<evidence type="ECO:0000256" key="1">
    <source>
        <dbReference type="SAM" id="SignalP"/>
    </source>
</evidence>
<organism evidence="2 3">
    <name type="scientific">Ulvibacterium marinum</name>
    <dbReference type="NCBI Taxonomy" id="2419782"/>
    <lineage>
        <taxon>Bacteria</taxon>
        <taxon>Pseudomonadati</taxon>
        <taxon>Bacteroidota</taxon>
        <taxon>Flavobacteriia</taxon>
        <taxon>Flavobacteriales</taxon>
        <taxon>Flavobacteriaceae</taxon>
        <taxon>Ulvibacterium</taxon>
    </lineage>
</organism>